<dbReference type="CDD" id="cd01167">
    <property type="entry name" value="bac_FRK"/>
    <property type="match status" value="1"/>
</dbReference>
<keyword evidence="3" id="KW-0547">Nucleotide-binding</keyword>
<dbReference type="AlphaFoldDB" id="A0A6L6HJS3"/>
<evidence type="ECO:0000256" key="4">
    <source>
        <dbReference type="ARBA" id="ARBA00022777"/>
    </source>
</evidence>
<name>A0A6L6HJS3_9RHOB</name>
<dbReference type="PANTHER" id="PTHR43085">
    <property type="entry name" value="HEXOKINASE FAMILY MEMBER"/>
    <property type="match status" value="1"/>
</dbReference>
<dbReference type="PANTHER" id="PTHR43085:SF1">
    <property type="entry name" value="PSEUDOURIDINE KINASE-RELATED"/>
    <property type="match status" value="1"/>
</dbReference>
<comment type="caution">
    <text evidence="7">The sequence shown here is derived from an EMBL/GenBank/DDBJ whole genome shotgun (WGS) entry which is preliminary data.</text>
</comment>
<feature type="domain" description="Carbohydrate kinase PfkB" evidence="6">
    <location>
        <begin position="15"/>
        <end position="296"/>
    </location>
</feature>
<dbReference type="Gene3D" id="3.40.1190.20">
    <property type="match status" value="1"/>
</dbReference>
<keyword evidence="8" id="KW-1185">Reference proteome</keyword>
<dbReference type="InterPro" id="IPR029056">
    <property type="entry name" value="Ribokinase-like"/>
</dbReference>
<dbReference type="InterPro" id="IPR011611">
    <property type="entry name" value="PfkB_dom"/>
</dbReference>
<dbReference type="GO" id="GO:0016301">
    <property type="term" value="F:kinase activity"/>
    <property type="evidence" value="ECO:0007669"/>
    <property type="project" value="UniProtKB-KW"/>
</dbReference>
<evidence type="ECO:0000256" key="1">
    <source>
        <dbReference type="ARBA" id="ARBA00010688"/>
    </source>
</evidence>
<dbReference type="InterPro" id="IPR002173">
    <property type="entry name" value="Carboh/pur_kinase_PfkB_CS"/>
</dbReference>
<evidence type="ECO:0000313" key="8">
    <source>
        <dbReference type="Proteomes" id="UP000481417"/>
    </source>
</evidence>
<keyword evidence="4 7" id="KW-0418">Kinase</keyword>
<proteinExistence type="inferred from homology"/>
<dbReference type="RefSeq" id="WP_154763887.1">
    <property type="nucleotide sequence ID" value="NZ_WMBT01000002.1"/>
</dbReference>
<protein>
    <submittedName>
        <fullName evidence="7">Carbohydrate kinase</fullName>
    </submittedName>
</protein>
<sequence length="311" mass="32408">MILCAGESLIDMVPQDGAFRPLAGGSVYNTAIALGRLGEPVAYLWPISRDPFGEVLLRPLTEAGVNTDLCPRTDRLTTLALVTLTGGEARYSFYDEGSAGRMLAPADLPVLPDRIQALFAGGISLVPDPCGAAIEALVERDGDRLPVMLDPNIRPFFITDAQAYRTRLSRLIARADIVKLSGDDLEWLYPDLPPEDAARHVLAQGPRLVLQTGGAAGARAHWAGETVAAPAVRTTVADTIGAGDTFNAGVLASLRRQGVLSKAGLAAITADGIAAALTLGAQAAAVTVSRPGANPPWAHEMTALSDGRTGG</sequence>
<dbReference type="EMBL" id="WMBT01000002">
    <property type="protein sequence ID" value="MTD99413.1"/>
    <property type="molecule type" value="Genomic_DNA"/>
</dbReference>
<evidence type="ECO:0000313" key="7">
    <source>
        <dbReference type="EMBL" id="MTD99413.1"/>
    </source>
</evidence>
<evidence type="ECO:0000256" key="5">
    <source>
        <dbReference type="ARBA" id="ARBA00022840"/>
    </source>
</evidence>
<gene>
    <name evidence="7" type="ORF">GIY56_03825</name>
</gene>
<evidence type="ECO:0000259" key="6">
    <source>
        <dbReference type="Pfam" id="PF00294"/>
    </source>
</evidence>
<organism evidence="7 8">
    <name type="scientific">Paracoccus lichenicola</name>
    <dbReference type="NCBI Taxonomy" id="2665644"/>
    <lineage>
        <taxon>Bacteria</taxon>
        <taxon>Pseudomonadati</taxon>
        <taxon>Pseudomonadota</taxon>
        <taxon>Alphaproteobacteria</taxon>
        <taxon>Rhodobacterales</taxon>
        <taxon>Paracoccaceae</taxon>
        <taxon>Paracoccus</taxon>
    </lineage>
</organism>
<dbReference type="Proteomes" id="UP000481417">
    <property type="component" value="Unassembled WGS sequence"/>
</dbReference>
<evidence type="ECO:0000256" key="2">
    <source>
        <dbReference type="ARBA" id="ARBA00022679"/>
    </source>
</evidence>
<reference evidence="7 8" key="1">
    <citation type="submission" date="2019-11" db="EMBL/GenBank/DDBJ databases">
        <authorList>
            <person name="Lang L."/>
        </authorList>
    </citation>
    <scope>NUCLEOTIDE SEQUENCE [LARGE SCALE GENOMIC DNA]</scope>
    <source>
        <strain evidence="7 8">YIM 132242</strain>
    </source>
</reference>
<dbReference type="PROSITE" id="PS00584">
    <property type="entry name" value="PFKB_KINASES_2"/>
    <property type="match status" value="1"/>
</dbReference>
<evidence type="ECO:0000256" key="3">
    <source>
        <dbReference type="ARBA" id="ARBA00022741"/>
    </source>
</evidence>
<dbReference type="Pfam" id="PF00294">
    <property type="entry name" value="PfkB"/>
    <property type="match status" value="1"/>
</dbReference>
<accession>A0A6L6HJS3</accession>
<dbReference type="SUPFAM" id="SSF53613">
    <property type="entry name" value="Ribokinase-like"/>
    <property type="match status" value="1"/>
</dbReference>
<dbReference type="GO" id="GO:0005524">
    <property type="term" value="F:ATP binding"/>
    <property type="evidence" value="ECO:0007669"/>
    <property type="project" value="UniProtKB-KW"/>
</dbReference>
<keyword evidence="5" id="KW-0067">ATP-binding</keyword>
<keyword evidence="2" id="KW-0808">Transferase</keyword>
<comment type="similarity">
    <text evidence="1">Belongs to the carbohydrate kinase PfkB family.</text>
</comment>
<dbReference type="InterPro" id="IPR050306">
    <property type="entry name" value="PfkB_Carbo_kinase"/>
</dbReference>